<evidence type="ECO:0000256" key="3">
    <source>
        <dbReference type="ARBA" id="ARBA00022483"/>
    </source>
</evidence>
<dbReference type="AlphaFoldDB" id="A0AAW1RSX8"/>
<protein>
    <recommendedName>
        <fullName evidence="6">Exocyst component Exo84 C-terminal domain-containing protein</fullName>
    </recommendedName>
</protein>
<sequence>MEDRKKKTLAGKTKRIMEQIKKGSTSRTKSTALEEMPPQKPPKHRRGKSEWASGQLPSYGRDDAGGRVNQITLFERGQVDIEADLKGLSEKGIDNLRADLAKTDAECEEEIRKAVYDHYQHFIGVTQGIMQLGGELQQLHNLLNNNSAMVAALKSVATPANTTSRLLPLSQLRDEESAAEAAWMAGPEGTKWTETVEEMDVAIAERRPSEALHLLRRADRTLAKLQGLDALSSRTMGQKAALDRRRTQLIAMLEAQMEEPGAGVAEVRAAAQLLSHAAGKARALRAMLDAHTARLSHAQQQLLKPQNSGGGAAEGLDYAGALAQQAFATIAAAAEDVAAVFQKDAPELGAVLLVWSLHEAERFCTLIKRNALSPFAAPAGLAPTVGCCQLAMTQCVALEQSHGLMLAPRLVRDLWPACEQVLQRRVRKTCEAGAASAAADLDAAAARAPGAMGSAPSDWSGLTRLLPSADFILDELQDIVTLMRPMPGPRLGFILKRALSEIFAAYTLGLSAAFARHKRSDGRFPPGLDEMLEGIMEAVTLLAEKFMPQLAASLQGRCESICWTSHIECDIALGRTPCTLPASVEAWAGCLRSVKFLRVSVGCGDGDIAFQLKLLPTLWTAAIFSTRQQLRPTVITAALAHQMDLEFSRANTLLLPQQTLDQDVLHAAVAVMAQQAHDEDGNLFVRPPGHLSSWAPDDFVAALQAAATGSTAMLRDVHAAFGSAALCALAAEMQDAVTLQKLLSAQPMCPVDQYTGMALGRHGLTDAHKELLQGPSASRIGELPRSEIADTSAQAAAEAARYGHLGMLRWLRDQQPPCNWTEHTSLQAAQHDQPATLLWLLQHGCPHPSRPELASNTCLAIMAQHGCHLTPAVIDRARALGLMSTPLVLGLARWYRRREGQSPGAALQLGSCGSPFVQGGRSPLLQGIAQLPEEVLMHVCGLAGMCEPIKPCPAPQSLA</sequence>
<dbReference type="EMBL" id="JALJOS010000007">
    <property type="protein sequence ID" value="KAK9836578.1"/>
    <property type="molecule type" value="Genomic_DNA"/>
</dbReference>
<dbReference type="InterPro" id="IPR032403">
    <property type="entry name" value="Exo84_C"/>
</dbReference>
<keyword evidence="2" id="KW-0813">Transport</keyword>
<gene>
    <name evidence="7" type="ORF">WJX74_003485</name>
</gene>
<dbReference type="GO" id="GO:0006887">
    <property type="term" value="P:exocytosis"/>
    <property type="evidence" value="ECO:0007669"/>
    <property type="project" value="UniProtKB-KW"/>
</dbReference>
<keyword evidence="4" id="KW-0653">Protein transport</keyword>
<proteinExistence type="inferred from homology"/>
<dbReference type="PANTHER" id="PTHR21426:SF12">
    <property type="entry name" value="EXOCYST COMPLEX COMPONENT 8"/>
    <property type="match status" value="1"/>
</dbReference>
<evidence type="ECO:0000256" key="4">
    <source>
        <dbReference type="ARBA" id="ARBA00022927"/>
    </source>
</evidence>
<keyword evidence="3" id="KW-0268">Exocytosis</keyword>
<reference evidence="7 8" key="1">
    <citation type="journal article" date="2024" name="Nat. Commun.">
        <title>Phylogenomics reveals the evolutionary origins of lichenization in chlorophyte algae.</title>
        <authorList>
            <person name="Puginier C."/>
            <person name="Libourel C."/>
            <person name="Otte J."/>
            <person name="Skaloud P."/>
            <person name="Haon M."/>
            <person name="Grisel S."/>
            <person name="Petersen M."/>
            <person name="Berrin J.G."/>
            <person name="Delaux P.M."/>
            <person name="Dal Grande F."/>
            <person name="Keller J."/>
        </authorList>
    </citation>
    <scope>NUCLEOTIDE SEQUENCE [LARGE SCALE GENOMIC DNA]</scope>
    <source>
        <strain evidence="7 8">SAG 2145</strain>
    </source>
</reference>
<dbReference type="SUPFAM" id="SSF140860">
    <property type="entry name" value="Pseudo ankyrin repeat-like"/>
    <property type="match status" value="1"/>
</dbReference>
<name>A0AAW1RSX8_9CHLO</name>
<feature type="compositionally biased region" description="Polar residues" evidence="5">
    <location>
        <begin position="22"/>
        <end position="31"/>
    </location>
</feature>
<dbReference type="GO" id="GO:0015031">
    <property type="term" value="P:protein transport"/>
    <property type="evidence" value="ECO:0007669"/>
    <property type="project" value="UniProtKB-KW"/>
</dbReference>
<dbReference type="InterPro" id="IPR033961">
    <property type="entry name" value="Exo84"/>
</dbReference>
<dbReference type="GO" id="GO:0006893">
    <property type="term" value="P:Golgi to plasma membrane transport"/>
    <property type="evidence" value="ECO:0007669"/>
    <property type="project" value="TreeGrafter"/>
</dbReference>
<dbReference type="InterPro" id="IPR016159">
    <property type="entry name" value="Cullin_repeat-like_dom_sf"/>
</dbReference>
<evidence type="ECO:0000256" key="5">
    <source>
        <dbReference type="SAM" id="MobiDB-lite"/>
    </source>
</evidence>
<evidence type="ECO:0000259" key="6">
    <source>
        <dbReference type="Pfam" id="PF16528"/>
    </source>
</evidence>
<feature type="region of interest" description="Disordered" evidence="5">
    <location>
        <begin position="1"/>
        <end position="64"/>
    </location>
</feature>
<feature type="domain" description="Exocyst component Exo84 C-terminal" evidence="6">
    <location>
        <begin position="194"/>
        <end position="399"/>
    </location>
</feature>
<feature type="compositionally biased region" description="Basic residues" evidence="5">
    <location>
        <begin position="1"/>
        <end position="14"/>
    </location>
</feature>
<accession>A0AAW1RSX8</accession>
<evidence type="ECO:0000313" key="8">
    <source>
        <dbReference type="Proteomes" id="UP001438707"/>
    </source>
</evidence>
<dbReference type="SUPFAM" id="SSF74788">
    <property type="entry name" value="Cullin repeat-like"/>
    <property type="match status" value="1"/>
</dbReference>
<dbReference type="PANTHER" id="PTHR21426">
    <property type="entry name" value="EXOCYST COMPLEX COMPONENT 8"/>
    <property type="match status" value="1"/>
</dbReference>
<dbReference type="Proteomes" id="UP001438707">
    <property type="component" value="Unassembled WGS sequence"/>
</dbReference>
<organism evidence="7 8">
    <name type="scientific">Apatococcus lobatus</name>
    <dbReference type="NCBI Taxonomy" id="904363"/>
    <lineage>
        <taxon>Eukaryota</taxon>
        <taxon>Viridiplantae</taxon>
        <taxon>Chlorophyta</taxon>
        <taxon>core chlorophytes</taxon>
        <taxon>Trebouxiophyceae</taxon>
        <taxon>Chlorellales</taxon>
        <taxon>Chlorellaceae</taxon>
        <taxon>Apatococcus</taxon>
    </lineage>
</organism>
<dbReference type="Pfam" id="PF08700">
    <property type="entry name" value="VPS51_Exo84_N"/>
    <property type="match status" value="1"/>
</dbReference>
<evidence type="ECO:0000256" key="2">
    <source>
        <dbReference type="ARBA" id="ARBA00022448"/>
    </source>
</evidence>
<comment type="similarity">
    <text evidence="1">Belongs to the EXO84 family.</text>
</comment>
<evidence type="ECO:0000313" key="7">
    <source>
        <dbReference type="EMBL" id="KAK9836578.1"/>
    </source>
</evidence>
<evidence type="ECO:0000256" key="1">
    <source>
        <dbReference type="ARBA" id="ARBA00007210"/>
    </source>
</evidence>
<keyword evidence="8" id="KW-1185">Reference proteome</keyword>
<dbReference type="GO" id="GO:0000145">
    <property type="term" value="C:exocyst"/>
    <property type="evidence" value="ECO:0007669"/>
    <property type="project" value="InterPro"/>
</dbReference>
<dbReference type="Pfam" id="PF16528">
    <property type="entry name" value="Exo84_C"/>
    <property type="match status" value="1"/>
</dbReference>
<comment type="caution">
    <text evidence="7">The sequence shown here is derived from an EMBL/GenBank/DDBJ whole genome shotgun (WGS) entry which is preliminary data.</text>
</comment>